<evidence type="ECO:0000313" key="3">
    <source>
        <dbReference type="Proteomes" id="UP001595789"/>
    </source>
</evidence>
<reference evidence="3" key="1">
    <citation type="journal article" date="2019" name="Int. J. Syst. Evol. Microbiol.">
        <title>The Global Catalogue of Microorganisms (GCM) 10K type strain sequencing project: providing services to taxonomists for standard genome sequencing and annotation.</title>
        <authorList>
            <consortium name="The Broad Institute Genomics Platform"/>
            <consortium name="The Broad Institute Genome Sequencing Center for Infectious Disease"/>
            <person name="Wu L."/>
            <person name="Ma J."/>
        </authorList>
    </citation>
    <scope>NUCLEOTIDE SEQUENCE [LARGE SCALE GENOMIC DNA]</scope>
    <source>
        <strain evidence="3">CCM 8691</strain>
    </source>
</reference>
<evidence type="ECO:0000256" key="1">
    <source>
        <dbReference type="SAM" id="Phobius"/>
    </source>
</evidence>
<feature type="transmembrane region" description="Helical" evidence="1">
    <location>
        <begin position="12"/>
        <end position="36"/>
    </location>
</feature>
<comment type="caution">
    <text evidence="2">The sequence shown here is derived from an EMBL/GenBank/DDBJ whole genome shotgun (WGS) entry which is preliminary data.</text>
</comment>
<sequence length="178" mass="20221">MLSSKLKLLLIEISWLLLAAVITLLLCTLIFGLQIFQNSIDINLHDTYFVTQSSPIIFIFFIVISFTIYLIKEGKHSYRRKFQNLITLFLGFILLMCLSHLINIVATFASFEKFSQASSGESLDNGWTVHPPLEAKNSKSVGKFEPFKILSILIILTQLIAASLMIRLGYKWGQAKLF</sequence>
<keyword evidence="3" id="KW-1185">Reference proteome</keyword>
<evidence type="ECO:0000313" key="2">
    <source>
        <dbReference type="EMBL" id="MFC4213459.1"/>
    </source>
</evidence>
<keyword evidence="1" id="KW-0472">Membrane</keyword>
<dbReference type="EMBL" id="JBHSBW010000016">
    <property type="protein sequence ID" value="MFC4213459.1"/>
    <property type="molecule type" value="Genomic_DNA"/>
</dbReference>
<dbReference type="Proteomes" id="UP001595789">
    <property type="component" value="Unassembled WGS sequence"/>
</dbReference>
<accession>A0ABV8PDQ4</accession>
<feature type="transmembrane region" description="Helical" evidence="1">
    <location>
        <begin position="149"/>
        <end position="170"/>
    </location>
</feature>
<keyword evidence="1" id="KW-1133">Transmembrane helix</keyword>
<proteinExistence type="predicted"/>
<feature type="transmembrane region" description="Helical" evidence="1">
    <location>
        <begin position="84"/>
        <end position="109"/>
    </location>
</feature>
<keyword evidence="1" id="KW-0812">Transmembrane</keyword>
<name>A0ABV8PDQ4_9SPHI</name>
<dbReference type="RefSeq" id="WP_378988682.1">
    <property type="nucleotide sequence ID" value="NZ_JBHSBW010000016.1"/>
</dbReference>
<protein>
    <submittedName>
        <fullName evidence="2">Uncharacterized protein</fullName>
    </submittedName>
</protein>
<organism evidence="2 3">
    <name type="scientific">Pedobacter lithocola</name>
    <dbReference type="NCBI Taxonomy" id="1908239"/>
    <lineage>
        <taxon>Bacteria</taxon>
        <taxon>Pseudomonadati</taxon>
        <taxon>Bacteroidota</taxon>
        <taxon>Sphingobacteriia</taxon>
        <taxon>Sphingobacteriales</taxon>
        <taxon>Sphingobacteriaceae</taxon>
        <taxon>Pedobacter</taxon>
    </lineage>
</organism>
<feature type="transmembrane region" description="Helical" evidence="1">
    <location>
        <begin position="56"/>
        <end position="72"/>
    </location>
</feature>
<gene>
    <name evidence="2" type="ORF">ACFOWA_19860</name>
</gene>